<keyword evidence="6" id="KW-1185">Reference proteome</keyword>
<evidence type="ECO:0000256" key="1">
    <source>
        <dbReference type="ARBA" id="ARBA00022670"/>
    </source>
</evidence>
<dbReference type="RefSeq" id="WP_209692610.1">
    <property type="nucleotide sequence ID" value="NZ_BAAAVU010000028.1"/>
</dbReference>
<dbReference type="InterPro" id="IPR023828">
    <property type="entry name" value="Peptidase_S8_Ser-AS"/>
</dbReference>
<dbReference type="Gene3D" id="3.40.50.200">
    <property type="entry name" value="Peptidase S8/S53 domain"/>
    <property type="match status" value="2"/>
</dbReference>
<organism evidence="5 6">
    <name type="scientific">Kribbella aluminosa</name>
    <dbReference type="NCBI Taxonomy" id="416017"/>
    <lineage>
        <taxon>Bacteria</taxon>
        <taxon>Bacillati</taxon>
        <taxon>Actinomycetota</taxon>
        <taxon>Actinomycetes</taxon>
        <taxon>Propionibacteriales</taxon>
        <taxon>Kribbellaceae</taxon>
        <taxon>Kribbella</taxon>
    </lineage>
</organism>
<evidence type="ECO:0000256" key="4">
    <source>
        <dbReference type="SAM" id="SignalP"/>
    </source>
</evidence>
<comment type="caution">
    <text evidence="5">The sequence shown here is derived from an EMBL/GenBank/DDBJ whole genome shotgun (WGS) entry which is preliminary data.</text>
</comment>
<dbReference type="Proteomes" id="UP000755585">
    <property type="component" value="Unassembled WGS sequence"/>
</dbReference>
<sequence length="605" mass="61197">MKLRYVFSSIMLMVPLAVVAPATAAPQDAAPDPAAAAKVPSMLRDAAKAAAAKQAGVAARAMGVESNGRIGVQVYAAAPITAAQQAQLTALGASVEKNAADVTSTIDLPTTGLVSASVPYDKLDAVAALGWVSALRPALRPAVDVGPITAEGVQLHQADKAQARGLTGRGQKVGVISGDADHVAEAIAAGELPADTQVLRSASYDNDEGTAMMEIIHDLAPDAKLAFASTLETNADYFEAFHVLANAGVTMIAEDIALDDEPVFQQGLGAATAEALAKHGIWVSSSAGNLGSRHAPRVTAVGTGKGPDGVTGPYTGCPKDPGNVVKLRGDDTTYDLNLLPGAGILPTLQWSEPRAIYPTAGQGGFTDLNLYLMDSTGTKCLASSTNVQANGVGDTIEQFQYFNTTGAAQRAKLVVDVAGTSTARKAPILDLRWRALSAGVQTLDPTDRAGSLNPDSNYTIFATTAGAVNASVSTDPATAPVEPYSAAGPVQLVTTTRCPAGKPGPCKGIPGAGALSFPAPNWLAGDGESVSGAGGFGSGTCPTTTEGACRFFGTSASAPTAAGVAALTRQEFGGRLAPVALNVLLSARAVHRSEPGSGFGVLSAN</sequence>
<dbReference type="SUPFAM" id="SSF52743">
    <property type="entry name" value="Subtilisin-like"/>
    <property type="match status" value="1"/>
</dbReference>
<evidence type="ECO:0000313" key="5">
    <source>
        <dbReference type="EMBL" id="MBP2349437.1"/>
    </source>
</evidence>
<name>A0ABS4UCS0_9ACTN</name>
<feature type="chain" id="PRO_5046976479" description="Subtilase family protein" evidence="4">
    <location>
        <begin position="25"/>
        <end position="605"/>
    </location>
</feature>
<proteinExistence type="predicted"/>
<keyword evidence="4" id="KW-0732">Signal</keyword>
<dbReference type="InterPro" id="IPR036852">
    <property type="entry name" value="Peptidase_S8/S53_dom_sf"/>
</dbReference>
<evidence type="ECO:0000313" key="6">
    <source>
        <dbReference type="Proteomes" id="UP000755585"/>
    </source>
</evidence>
<keyword evidence="2" id="KW-0378">Hydrolase</keyword>
<gene>
    <name evidence="5" type="ORF">JOF29_000520</name>
</gene>
<feature type="signal peptide" evidence="4">
    <location>
        <begin position="1"/>
        <end position="24"/>
    </location>
</feature>
<dbReference type="EMBL" id="JAGINT010000001">
    <property type="protein sequence ID" value="MBP2349437.1"/>
    <property type="molecule type" value="Genomic_DNA"/>
</dbReference>
<evidence type="ECO:0008006" key="7">
    <source>
        <dbReference type="Google" id="ProtNLM"/>
    </source>
</evidence>
<evidence type="ECO:0000256" key="2">
    <source>
        <dbReference type="ARBA" id="ARBA00022801"/>
    </source>
</evidence>
<keyword evidence="3" id="KW-0720">Serine protease</keyword>
<keyword evidence="1" id="KW-0645">Protease</keyword>
<evidence type="ECO:0000256" key="3">
    <source>
        <dbReference type="ARBA" id="ARBA00022825"/>
    </source>
</evidence>
<reference evidence="5 6" key="1">
    <citation type="submission" date="2021-03" db="EMBL/GenBank/DDBJ databases">
        <title>Sequencing the genomes of 1000 actinobacteria strains.</title>
        <authorList>
            <person name="Klenk H.-P."/>
        </authorList>
    </citation>
    <scope>NUCLEOTIDE SEQUENCE [LARGE SCALE GENOMIC DNA]</scope>
    <source>
        <strain evidence="5 6">DSM 18824</strain>
    </source>
</reference>
<dbReference type="PROSITE" id="PS00138">
    <property type="entry name" value="SUBTILASE_SER"/>
    <property type="match status" value="1"/>
</dbReference>
<protein>
    <recommendedName>
        <fullName evidence="7">Subtilase family protein</fullName>
    </recommendedName>
</protein>
<accession>A0ABS4UCS0</accession>